<evidence type="ECO:0000313" key="3">
    <source>
        <dbReference type="Proteomes" id="UP001341840"/>
    </source>
</evidence>
<organism evidence="2 3">
    <name type="scientific">Stylosanthes scabra</name>
    <dbReference type="NCBI Taxonomy" id="79078"/>
    <lineage>
        <taxon>Eukaryota</taxon>
        <taxon>Viridiplantae</taxon>
        <taxon>Streptophyta</taxon>
        <taxon>Embryophyta</taxon>
        <taxon>Tracheophyta</taxon>
        <taxon>Spermatophyta</taxon>
        <taxon>Magnoliopsida</taxon>
        <taxon>eudicotyledons</taxon>
        <taxon>Gunneridae</taxon>
        <taxon>Pentapetalae</taxon>
        <taxon>rosids</taxon>
        <taxon>fabids</taxon>
        <taxon>Fabales</taxon>
        <taxon>Fabaceae</taxon>
        <taxon>Papilionoideae</taxon>
        <taxon>50 kb inversion clade</taxon>
        <taxon>dalbergioids sensu lato</taxon>
        <taxon>Dalbergieae</taxon>
        <taxon>Pterocarpus clade</taxon>
        <taxon>Stylosanthes</taxon>
    </lineage>
</organism>
<dbReference type="Proteomes" id="UP001341840">
    <property type="component" value="Unassembled WGS sequence"/>
</dbReference>
<keyword evidence="3" id="KW-1185">Reference proteome</keyword>
<protein>
    <submittedName>
        <fullName evidence="2">Uncharacterized protein</fullName>
    </submittedName>
</protein>
<feature type="compositionally biased region" description="Polar residues" evidence="1">
    <location>
        <begin position="120"/>
        <end position="130"/>
    </location>
</feature>
<comment type="caution">
    <text evidence="2">The sequence shown here is derived from an EMBL/GenBank/DDBJ whole genome shotgun (WGS) entry which is preliminary data.</text>
</comment>
<gene>
    <name evidence="2" type="ORF">PIB30_037055</name>
</gene>
<proteinExistence type="predicted"/>
<evidence type="ECO:0000256" key="1">
    <source>
        <dbReference type="SAM" id="MobiDB-lite"/>
    </source>
</evidence>
<evidence type="ECO:0000313" key="2">
    <source>
        <dbReference type="EMBL" id="MED6171050.1"/>
    </source>
</evidence>
<dbReference type="EMBL" id="JASCZI010151219">
    <property type="protein sequence ID" value="MED6171050.1"/>
    <property type="molecule type" value="Genomic_DNA"/>
</dbReference>
<feature type="region of interest" description="Disordered" evidence="1">
    <location>
        <begin position="103"/>
        <end position="130"/>
    </location>
</feature>
<sequence>MLRHQLHAFLHLASQKRESWSAHRGRCVHPKIHERRNRTKLALLLAHQLMGYTDSSSGAFLGHGMLWTKIFEHFNLDLSGEEAVYITEENAITSRSLNKMGRGTVVDRKGKRNKAAVENVPSQPGTSLDS</sequence>
<reference evidence="2 3" key="1">
    <citation type="journal article" date="2023" name="Plants (Basel)">
        <title>Bridging the Gap: Combining Genomics and Transcriptomics Approaches to Understand Stylosanthes scabra, an Orphan Legume from the Brazilian Caatinga.</title>
        <authorList>
            <person name="Ferreira-Neto J.R.C."/>
            <person name="da Silva M.D."/>
            <person name="Binneck E."/>
            <person name="de Melo N.F."/>
            <person name="da Silva R.H."/>
            <person name="de Melo A.L.T.M."/>
            <person name="Pandolfi V."/>
            <person name="Bustamante F.O."/>
            <person name="Brasileiro-Vidal A.C."/>
            <person name="Benko-Iseppon A.M."/>
        </authorList>
    </citation>
    <scope>NUCLEOTIDE SEQUENCE [LARGE SCALE GENOMIC DNA]</scope>
    <source>
        <tissue evidence="2">Leaves</tissue>
    </source>
</reference>
<accession>A0ABU6VF45</accession>
<name>A0ABU6VF45_9FABA</name>